<reference evidence="2 3" key="1">
    <citation type="submission" date="2017-06" db="EMBL/GenBank/DDBJ databases">
        <title>Reclassification of a Polynucleobacter cosmopolitanus strain isolated from tropical Lake Victoria as Polynucleobacter victoriensis comb. nov.</title>
        <authorList>
            <person name="Hahn M.W."/>
        </authorList>
    </citation>
    <scope>NUCLEOTIDE SEQUENCE [LARGE SCALE GENOMIC DNA]</scope>
    <source>
        <strain evidence="2 3">MWH-MoIso2</strain>
    </source>
</reference>
<sequence>MKCRLWMWILWPSFLVAGIAEGIFFTLVHPEDLVFLDQPIHASKEAIYTVGFFAFWLLCALSSALTLYILPGSVCDLNEKADDGLL</sequence>
<evidence type="ECO:0000313" key="2">
    <source>
        <dbReference type="EMBL" id="OXL14448.1"/>
    </source>
</evidence>
<organism evidence="2 3">
    <name type="scientific">Polynucleobacter cosmopolitanus</name>
    <dbReference type="NCBI Taxonomy" id="351345"/>
    <lineage>
        <taxon>Bacteria</taxon>
        <taxon>Pseudomonadati</taxon>
        <taxon>Pseudomonadota</taxon>
        <taxon>Betaproteobacteria</taxon>
        <taxon>Burkholderiales</taxon>
        <taxon>Burkholderiaceae</taxon>
        <taxon>Polynucleobacter</taxon>
    </lineage>
</organism>
<proteinExistence type="predicted"/>
<protein>
    <recommendedName>
        <fullName evidence="4">Transmembrane protein</fullName>
    </recommendedName>
</protein>
<keyword evidence="1" id="KW-0812">Transmembrane</keyword>
<dbReference type="AlphaFoldDB" id="A0A229FSC2"/>
<keyword evidence="1" id="KW-1133">Transmembrane helix</keyword>
<name>A0A229FSC2_9BURK</name>
<evidence type="ECO:0008006" key="4">
    <source>
        <dbReference type="Google" id="ProtNLM"/>
    </source>
</evidence>
<keyword evidence="3" id="KW-1185">Reference proteome</keyword>
<dbReference type="EMBL" id="NJGG01000003">
    <property type="protein sequence ID" value="OXL14448.1"/>
    <property type="molecule type" value="Genomic_DNA"/>
</dbReference>
<dbReference type="RefSeq" id="WP_089516492.1">
    <property type="nucleotide sequence ID" value="NZ_NJGG01000003.1"/>
</dbReference>
<feature type="transmembrane region" description="Helical" evidence="1">
    <location>
        <begin position="46"/>
        <end position="70"/>
    </location>
</feature>
<gene>
    <name evidence="2" type="ORF">AOC33_07960</name>
</gene>
<evidence type="ECO:0000313" key="3">
    <source>
        <dbReference type="Proteomes" id="UP000215188"/>
    </source>
</evidence>
<accession>A0A229FSC2</accession>
<keyword evidence="1" id="KW-0472">Membrane</keyword>
<dbReference type="Proteomes" id="UP000215188">
    <property type="component" value="Unassembled WGS sequence"/>
</dbReference>
<dbReference type="OrthoDB" id="6197657at2"/>
<comment type="caution">
    <text evidence="2">The sequence shown here is derived from an EMBL/GenBank/DDBJ whole genome shotgun (WGS) entry which is preliminary data.</text>
</comment>
<evidence type="ECO:0000256" key="1">
    <source>
        <dbReference type="SAM" id="Phobius"/>
    </source>
</evidence>